<dbReference type="InterPro" id="IPR047718">
    <property type="entry name" value="RsbA-like_anti_sig"/>
</dbReference>
<dbReference type="SUPFAM" id="SSF55874">
    <property type="entry name" value="ATPase domain of HSP90 chaperone/DNA topoisomerase II/histidine kinase"/>
    <property type="match status" value="1"/>
</dbReference>
<sequence>MSTTITPVEPFAHPALFYRGIEEYLDGTVPFIREGLAAGEPVAVAVPTPRMELLRAELGEAASEVRFSDMTEVGRNPGRIIPAVLCAFADLHPARRARIIGEPIWPSRSAAEYPACLQHEALINLAFSGRAVTILCPYDLDGLDPSVVKDARMTHPVIMDGSGTRISGDYAPGRVIRDGNRSLPDPERAATHHFGGRVDPGLLGGVRDFVVGHASRMGLSGERLEDLRLIASELAANSLDHGGGSGVVRIWPEDGQVVMDISDAGHIADPLAGRRPADPHQRGSRGLLVTNLLSDLVRTHTGQGGTTVRVYFALPATSTI</sequence>
<dbReference type="InterPro" id="IPR050267">
    <property type="entry name" value="Anti-sigma-factor_SerPK"/>
</dbReference>
<keyword evidence="1" id="KW-0808">Transferase</keyword>
<reference evidence="4 5" key="1">
    <citation type="submission" date="2020-08" db="EMBL/GenBank/DDBJ databases">
        <title>Sequencing the genomes of 1000 actinobacteria strains.</title>
        <authorList>
            <person name="Klenk H.-P."/>
        </authorList>
    </citation>
    <scope>NUCLEOTIDE SEQUENCE [LARGE SCALE GENOMIC DNA]</scope>
    <source>
        <strain evidence="4 5">DSM 43023</strain>
    </source>
</reference>
<organism evidence="4 5">
    <name type="scientific">Streptosporangium album</name>
    <dbReference type="NCBI Taxonomy" id="47479"/>
    <lineage>
        <taxon>Bacteria</taxon>
        <taxon>Bacillati</taxon>
        <taxon>Actinomycetota</taxon>
        <taxon>Actinomycetes</taxon>
        <taxon>Streptosporangiales</taxon>
        <taxon>Streptosporangiaceae</taxon>
        <taxon>Streptosporangium</taxon>
    </lineage>
</organism>
<dbReference type="Gene3D" id="3.30.565.10">
    <property type="entry name" value="Histidine kinase-like ATPase, C-terminal domain"/>
    <property type="match status" value="1"/>
</dbReference>
<keyword evidence="1" id="KW-0723">Serine/threonine-protein kinase</keyword>
<dbReference type="NCBIfam" id="NF041045">
    <property type="entry name" value="RsbA_anti_sig"/>
    <property type="match status" value="1"/>
</dbReference>
<dbReference type="Proteomes" id="UP000534286">
    <property type="component" value="Unassembled WGS sequence"/>
</dbReference>
<accession>A0A7W7W8B9</accession>
<dbReference type="InterPro" id="IPR003594">
    <property type="entry name" value="HATPase_dom"/>
</dbReference>
<dbReference type="CDD" id="cd16936">
    <property type="entry name" value="HATPase_RsbW-like"/>
    <property type="match status" value="1"/>
</dbReference>
<proteinExistence type="predicted"/>
<dbReference type="EMBL" id="JACHJU010000001">
    <property type="protein sequence ID" value="MBB4937768.1"/>
    <property type="molecule type" value="Genomic_DNA"/>
</dbReference>
<feature type="domain" description="MEDS" evidence="3">
    <location>
        <begin position="13"/>
        <end position="156"/>
    </location>
</feature>
<dbReference type="PANTHER" id="PTHR35526:SF3">
    <property type="entry name" value="ANTI-SIGMA-F FACTOR RSBW"/>
    <property type="match status" value="1"/>
</dbReference>
<dbReference type="RefSeq" id="WP_184754090.1">
    <property type="nucleotide sequence ID" value="NZ_BAABEK010000026.1"/>
</dbReference>
<comment type="caution">
    <text evidence="4">The sequence shown here is derived from an EMBL/GenBank/DDBJ whole genome shotgun (WGS) entry which is preliminary data.</text>
</comment>
<dbReference type="GO" id="GO:0004674">
    <property type="term" value="F:protein serine/threonine kinase activity"/>
    <property type="evidence" value="ECO:0007669"/>
    <property type="project" value="UniProtKB-KW"/>
</dbReference>
<dbReference type="InterPro" id="IPR025847">
    <property type="entry name" value="MEDS_domain"/>
</dbReference>
<evidence type="ECO:0000313" key="5">
    <source>
        <dbReference type="Proteomes" id="UP000534286"/>
    </source>
</evidence>
<dbReference type="InterPro" id="IPR036890">
    <property type="entry name" value="HATPase_C_sf"/>
</dbReference>
<dbReference type="AlphaFoldDB" id="A0A7W7W8B9"/>
<evidence type="ECO:0000313" key="4">
    <source>
        <dbReference type="EMBL" id="MBB4937768.1"/>
    </source>
</evidence>
<evidence type="ECO:0000259" key="2">
    <source>
        <dbReference type="Pfam" id="PF13581"/>
    </source>
</evidence>
<name>A0A7W7W8B9_9ACTN</name>
<keyword evidence="5" id="KW-1185">Reference proteome</keyword>
<dbReference type="Pfam" id="PF14417">
    <property type="entry name" value="MEDS"/>
    <property type="match status" value="1"/>
</dbReference>
<protein>
    <submittedName>
        <fullName evidence="4">Anti-sigma regulatory factor (Ser/Thr protein kinase)</fullName>
    </submittedName>
</protein>
<keyword evidence="1" id="KW-0418">Kinase</keyword>
<gene>
    <name evidence="4" type="ORF">FHR32_002073</name>
</gene>
<evidence type="ECO:0000259" key="3">
    <source>
        <dbReference type="Pfam" id="PF14417"/>
    </source>
</evidence>
<feature type="domain" description="Histidine kinase/HSP90-like ATPase" evidence="2">
    <location>
        <begin position="199"/>
        <end position="311"/>
    </location>
</feature>
<dbReference type="PANTHER" id="PTHR35526">
    <property type="entry name" value="ANTI-SIGMA-F FACTOR RSBW-RELATED"/>
    <property type="match status" value="1"/>
</dbReference>
<evidence type="ECO:0000256" key="1">
    <source>
        <dbReference type="ARBA" id="ARBA00022527"/>
    </source>
</evidence>
<dbReference type="Pfam" id="PF13581">
    <property type="entry name" value="HATPase_c_2"/>
    <property type="match status" value="1"/>
</dbReference>